<keyword evidence="2" id="KW-1185">Reference proteome</keyword>
<accession>A0A0C2I6F8</accession>
<proteinExistence type="predicted"/>
<evidence type="ECO:0000313" key="1">
    <source>
        <dbReference type="EMBL" id="KII60778.1"/>
    </source>
</evidence>
<name>A0A0C2I6F8_THEKT</name>
<evidence type="ECO:0000313" key="2">
    <source>
        <dbReference type="Proteomes" id="UP000031668"/>
    </source>
</evidence>
<comment type="caution">
    <text evidence="1">The sequence shown here is derived from an EMBL/GenBank/DDBJ whole genome shotgun (WGS) entry which is preliminary data.</text>
</comment>
<sequence>MEKNVQLHTAEDGKCNDIIYIPSFVPSKETTPFCILQTSQITINYPSILPDFVTLMDFIYISPGVPSINFINYLHITDDVVVNAWVLNLGSNDNICWITKEF</sequence>
<dbReference type="AlphaFoldDB" id="A0A0C2I6F8"/>
<gene>
    <name evidence="1" type="ORF">RF11_15565</name>
</gene>
<dbReference type="Proteomes" id="UP000031668">
    <property type="component" value="Unassembled WGS sequence"/>
</dbReference>
<organism evidence="1 2">
    <name type="scientific">Thelohanellus kitauei</name>
    <name type="common">Myxosporean</name>
    <dbReference type="NCBI Taxonomy" id="669202"/>
    <lineage>
        <taxon>Eukaryota</taxon>
        <taxon>Metazoa</taxon>
        <taxon>Cnidaria</taxon>
        <taxon>Myxozoa</taxon>
        <taxon>Myxosporea</taxon>
        <taxon>Bivalvulida</taxon>
        <taxon>Platysporina</taxon>
        <taxon>Myxobolidae</taxon>
        <taxon>Thelohanellus</taxon>
    </lineage>
</organism>
<dbReference type="EMBL" id="JWZT01005443">
    <property type="protein sequence ID" value="KII60778.1"/>
    <property type="molecule type" value="Genomic_DNA"/>
</dbReference>
<reference evidence="1 2" key="1">
    <citation type="journal article" date="2014" name="Genome Biol. Evol.">
        <title>The genome of the myxosporean Thelohanellus kitauei shows adaptations to nutrient acquisition within its fish host.</title>
        <authorList>
            <person name="Yang Y."/>
            <person name="Xiong J."/>
            <person name="Zhou Z."/>
            <person name="Huo F."/>
            <person name="Miao W."/>
            <person name="Ran C."/>
            <person name="Liu Y."/>
            <person name="Zhang J."/>
            <person name="Feng J."/>
            <person name="Wang M."/>
            <person name="Wang M."/>
            <person name="Wang L."/>
            <person name="Yao B."/>
        </authorList>
    </citation>
    <scope>NUCLEOTIDE SEQUENCE [LARGE SCALE GENOMIC DNA]</scope>
    <source>
        <strain evidence="1">Wuqing</strain>
    </source>
</reference>
<protein>
    <submittedName>
        <fullName evidence="1">Uncharacterized protein</fullName>
    </submittedName>
</protein>